<feature type="transmembrane region" description="Helical" evidence="6">
    <location>
        <begin position="6"/>
        <end position="29"/>
    </location>
</feature>
<feature type="transmembrane region" description="Helical" evidence="6">
    <location>
        <begin position="41"/>
        <end position="66"/>
    </location>
</feature>
<dbReference type="InterPro" id="IPR001123">
    <property type="entry name" value="LeuE-type"/>
</dbReference>
<comment type="subcellular location">
    <subcellularLocation>
        <location evidence="1">Cell membrane</location>
        <topology evidence="1">Multi-pass membrane protein</topology>
    </subcellularLocation>
</comment>
<keyword evidence="5 6" id="KW-0472">Membrane</keyword>
<keyword evidence="4 6" id="KW-1133">Transmembrane helix</keyword>
<comment type="caution">
    <text evidence="7">The sequence shown here is derived from an EMBL/GenBank/DDBJ whole genome shotgun (WGS) entry which is preliminary data.</text>
</comment>
<evidence type="ECO:0000256" key="6">
    <source>
        <dbReference type="SAM" id="Phobius"/>
    </source>
</evidence>
<evidence type="ECO:0000313" key="8">
    <source>
        <dbReference type="Proteomes" id="UP000602057"/>
    </source>
</evidence>
<evidence type="ECO:0000256" key="2">
    <source>
        <dbReference type="ARBA" id="ARBA00022475"/>
    </source>
</evidence>
<accession>A0A8J6QSL1</accession>
<reference evidence="7" key="1">
    <citation type="journal article" date="2013" name="Int. J. Syst. Evol. Microbiol.">
        <title>Aestuariibaculum suncheonense gen. nov., sp. nov., a marine bacterium of the family Flavobacteriaceae isolated from a tidal flat and emended descriptions of the genera Gaetbulibacter and Tamlana.</title>
        <authorList>
            <person name="Jeong S.H."/>
            <person name="Park M.S."/>
            <person name="Jin H.M."/>
            <person name="Lee K."/>
            <person name="Park W."/>
            <person name="Jeon C.O."/>
        </authorList>
    </citation>
    <scope>NUCLEOTIDE SEQUENCE</scope>
    <source>
        <strain evidence="7">SC17</strain>
    </source>
</reference>
<organism evidence="7 8">
    <name type="scientific">Aestuariibaculum suncheonense</name>
    <dbReference type="NCBI Taxonomy" id="1028745"/>
    <lineage>
        <taxon>Bacteria</taxon>
        <taxon>Pseudomonadati</taxon>
        <taxon>Bacteroidota</taxon>
        <taxon>Flavobacteriia</taxon>
        <taxon>Flavobacteriales</taxon>
        <taxon>Flavobacteriaceae</taxon>
    </lineage>
</organism>
<keyword evidence="3 6" id="KW-0812">Transmembrane</keyword>
<sequence>MFGIENFMTFALTALLFVMAPGMDTVFVLNKSIGEGRKSGMYAVLGINTGVLTHTFLGAIGLSVLIAKSELAFALIKYVGALYVIYMGVLKLKSKTSFLSDNQSEQPSKIARSDFWSGFFTNSLNPKVALFFLAFFPQFINRSEIENPIPFIVLGLTFALIGVIWYLSLTLFASSLSHKVKSHPQSSIWLNRLSGLIFVCMGLKMALG</sequence>
<evidence type="ECO:0000313" key="7">
    <source>
        <dbReference type="EMBL" id="MBD0835149.1"/>
    </source>
</evidence>
<keyword evidence="8" id="KW-1185">Reference proteome</keyword>
<dbReference type="PANTHER" id="PTHR30086:SF20">
    <property type="entry name" value="ARGININE EXPORTER PROTEIN ARGO-RELATED"/>
    <property type="match status" value="1"/>
</dbReference>
<dbReference type="PANTHER" id="PTHR30086">
    <property type="entry name" value="ARGININE EXPORTER PROTEIN ARGO"/>
    <property type="match status" value="1"/>
</dbReference>
<feature type="transmembrane region" description="Helical" evidence="6">
    <location>
        <begin position="189"/>
        <end position="207"/>
    </location>
</feature>
<gene>
    <name evidence="7" type="ORF">ICJ84_06865</name>
</gene>
<dbReference type="RefSeq" id="WP_188215635.1">
    <property type="nucleotide sequence ID" value="NZ_BAABGH010000010.1"/>
</dbReference>
<dbReference type="EMBL" id="JACVXC010000002">
    <property type="protein sequence ID" value="MBD0835149.1"/>
    <property type="molecule type" value="Genomic_DNA"/>
</dbReference>
<dbReference type="Pfam" id="PF01810">
    <property type="entry name" value="LysE"/>
    <property type="match status" value="1"/>
</dbReference>
<dbReference type="Proteomes" id="UP000602057">
    <property type="component" value="Unassembled WGS sequence"/>
</dbReference>
<reference evidence="7" key="2">
    <citation type="submission" date="2020-09" db="EMBL/GenBank/DDBJ databases">
        <authorList>
            <person name="Wu Z."/>
        </authorList>
    </citation>
    <scope>NUCLEOTIDE SEQUENCE</scope>
    <source>
        <strain evidence="7">SC17</strain>
    </source>
</reference>
<evidence type="ECO:0000256" key="5">
    <source>
        <dbReference type="ARBA" id="ARBA00023136"/>
    </source>
</evidence>
<protein>
    <submittedName>
        <fullName evidence="7">LysE family translocator</fullName>
    </submittedName>
</protein>
<keyword evidence="2" id="KW-1003">Cell membrane</keyword>
<dbReference type="PIRSF" id="PIRSF006324">
    <property type="entry name" value="LeuE"/>
    <property type="match status" value="1"/>
</dbReference>
<name>A0A8J6QSL1_9FLAO</name>
<feature type="transmembrane region" description="Helical" evidence="6">
    <location>
        <begin position="148"/>
        <end position="168"/>
    </location>
</feature>
<evidence type="ECO:0000256" key="3">
    <source>
        <dbReference type="ARBA" id="ARBA00022692"/>
    </source>
</evidence>
<feature type="transmembrane region" description="Helical" evidence="6">
    <location>
        <begin position="113"/>
        <end position="136"/>
    </location>
</feature>
<dbReference type="GO" id="GO:0015171">
    <property type="term" value="F:amino acid transmembrane transporter activity"/>
    <property type="evidence" value="ECO:0007669"/>
    <property type="project" value="TreeGrafter"/>
</dbReference>
<dbReference type="GO" id="GO:0005886">
    <property type="term" value="C:plasma membrane"/>
    <property type="evidence" value="ECO:0007669"/>
    <property type="project" value="UniProtKB-SubCell"/>
</dbReference>
<feature type="transmembrane region" description="Helical" evidence="6">
    <location>
        <begin position="72"/>
        <end position="92"/>
    </location>
</feature>
<evidence type="ECO:0000256" key="4">
    <source>
        <dbReference type="ARBA" id="ARBA00022989"/>
    </source>
</evidence>
<dbReference type="AlphaFoldDB" id="A0A8J6QSL1"/>
<proteinExistence type="predicted"/>
<evidence type="ECO:0000256" key="1">
    <source>
        <dbReference type="ARBA" id="ARBA00004651"/>
    </source>
</evidence>